<keyword evidence="4" id="KW-0804">Transcription</keyword>
<evidence type="ECO:0000256" key="4">
    <source>
        <dbReference type="ARBA" id="ARBA00023163"/>
    </source>
</evidence>
<dbReference type="CDD" id="cd08435">
    <property type="entry name" value="PBP2_GbpR"/>
    <property type="match status" value="1"/>
</dbReference>
<feature type="domain" description="HTH lysR-type" evidence="5">
    <location>
        <begin position="14"/>
        <end position="71"/>
    </location>
</feature>
<sequence>MTPDSLERHFVSRLKIKHLRLLVTVGEQKNIFKAAQIMNMAQPAATKTIRNIETALDMSLFDRSSRGVSPTPYGEVIIKHAKLILSQIKHVSEELISIQDGISGKVSIGTLLAASPTLLPKSLATLKQERGNISVSVIEGTNDMLLPSLEMGDIDIVVGRLPEIQENESLKSEVLYYEPIAIVARKNHPLSKKDKLSLKDLVNEQWILPSEGTTLRREIDNAFHKEGLNVPQSCIECVSILTNRTLLLETDMVAAMPYQVIRSYEDMGLLTQLPIKIQAALGPVGYTVRANTELTPAANYFLSILKDTAKTLESDKNITH</sequence>
<evidence type="ECO:0000256" key="3">
    <source>
        <dbReference type="ARBA" id="ARBA00023125"/>
    </source>
</evidence>
<dbReference type="Pfam" id="PF03466">
    <property type="entry name" value="LysR_substrate"/>
    <property type="match status" value="1"/>
</dbReference>
<gene>
    <name evidence="6" type="ORF">O0V09_08510</name>
</gene>
<dbReference type="InterPro" id="IPR036388">
    <property type="entry name" value="WH-like_DNA-bd_sf"/>
</dbReference>
<dbReference type="SUPFAM" id="SSF46785">
    <property type="entry name" value="Winged helix' DNA-binding domain"/>
    <property type="match status" value="1"/>
</dbReference>
<keyword evidence="2" id="KW-0805">Transcription regulation</keyword>
<comment type="similarity">
    <text evidence="1">Belongs to the LysR transcriptional regulatory family.</text>
</comment>
<dbReference type="Pfam" id="PF00126">
    <property type="entry name" value="HTH_1"/>
    <property type="match status" value="1"/>
</dbReference>
<evidence type="ECO:0000259" key="5">
    <source>
        <dbReference type="PROSITE" id="PS50931"/>
    </source>
</evidence>
<dbReference type="EMBL" id="JAPTGG010000006">
    <property type="protein sequence ID" value="MCZ0865238.1"/>
    <property type="molecule type" value="Genomic_DNA"/>
</dbReference>
<dbReference type="AlphaFoldDB" id="A0A9J6RKK3"/>
<dbReference type="Gene3D" id="1.10.10.10">
    <property type="entry name" value="Winged helix-like DNA-binding domain superfamily/Winged helix DNA-binding domain"/>
    <property type="match status" value="1"/>
</dbReference>
<dbReference type="SUPFAM" id="SSF53850">
    <property type="entry name" value="Periplasmic binding protein-like II"/>
    <property type="match status" value="1"/>
</dbReference>
<evidence type="ECO:0000313" key="6">
    <source>
        <dbReference type="EMBL" id="MCZ0865238.1"/>
    </source>
</evidence>
<dbReference type="InterPro" id="IPR050950">
    <property type="entry name" value="HTH-type_LysR_regulators"/>
</dbReference>
<name>A0A9J6RKK3_9GAMM</name>
<dbReference type="InterPro" id="IPR037405">
    <property type="entry name" value="GbpR_PBP2"/>
</dbReference>
<dbReference type="PANTHER" id="PTHR30419:SF8">
    <property type="entry name" value="NITROGEN ASSIMILATION TRANSCRIPTIONAL ACTIVATOR-RELATED"/>
    <property type="match status" value="1"/>
</dbReference>
<proteinExistence type="inferred from homology"/>
<evidence type="ECO:0000256" key="2">
    <source>
        <dbReference type="ARBA" id="ARBA00023015"/>
    </source>
</evidence>
<keyword evidence="7" id="KW-1185">Reference proteome</keyword>
<evidence type="ECO:0000256" key="1">
    <source>
        <dbReference type="ARBA" id="ARBA00009437"/>
    </source>
</evidence>
<dbReference type="GO" id="GO:0005829">
    <property type="term" value="C:cytosol"/>
    <property type="evidence" value="ECO:0007669"/>
    <property type="project" value="TreeGrafter"/>
</dbReference>
<dbReference type="Gene3D" id="3.40.190.290">
    <property type="match status" value="1"/>
</dbReference>
<dbReference type="GO" id="GO:0003677">
    <property type="term" value="F:DNA binding"/>
    <property type="evidence" value="ECO:0007669"/>
    <property type="project" value="UniProtKB-KW"/>
</dbReference>
<evidence type="ECO:0000313" key="7">
    <source>
        <dbReference type="Proteomes" id="UP001069090"/>
    </source>
</evidence>
<comment type="caution">
    <text evidence="6">The sequence shown here is derived from an EMBL/GenBank/DDBJ whole genome shotgun (WGS) entry which is preliminary data.</text>
</comment>
<protein>
    <submittedName>
        <fullName evidence="6">LysR family transcriptional regulator</fullName>
    </submittedName>
</protein>
<dbReference type="InterPro" id="IPR000847">
    <property type="entry name" value="LysR_HTH_N"/>
</dbReference>
<dbReference type="InterPro" id="IPR005119">
    <property type="entry name" value="LysR_subst-bd"/>
</dbReference>
<dbReference type="PANTHER" id="PTHR30419">
    <property type="entry name" value="HTH-TYPE TRANSCRIPTIONAL REGULATOR YBHD"/>
    <property type="match status" value="1"/>
</dbReference>
<dbReference type="RefSeq" id="WP_258331387.1">
    <property type="nucleotide sequence ID" value="NZ_JAPTGG010000006.1"/>
</dbReference>
<dbReference type="GO" id="GO:0003700">
    <property type="term" value="F:DNA-binding transcription factor activity"/>
    <property type="evidence" value="ECO:0007669"/>
    <property type="project" value="InterPro"/>
</dbReference>
<dbReference type="PROSITE" id="PS50931">
    <property type="entry name" value="HTH_LYSR"/>
    <property type="match status" value="1"/>
</dbReference>
<reference evidence="6 7" key="1">
    <citation type="submission" date="2022-12" db="EMBL/GenBank/DDBJ databases">
        <title>Dasania phycosphaerae sp. nov., isolated from particulate material of the south coast of Korea.</title>
        <authorList>
            <person name="Jiang Y."/>
        </authorList>
    </citation>
    <scope>NUCLEOTIDE SEQUENCE [LARGE SCALE GENOMIC DNA]</scope>
    <source>
        <strain evidence="6 7">GY-19</strain>
    </source>
</reference>
<dbReference type="Proteomes" id="UP001069090">
    <property type="component" value="Unassembled WGS sequence"/>
</dbReference>
<dbReference type="InterPro" id="IPR036390">
    <property type="entry name" value="WH_DNA-bd_sf"/>
</dbReference>
<keyword evidence="3" id="KW-0238">DNA-binding</keyword>
<organism evidence="6 7">
    <name type="scientific">Dasania phycosphaerae</name>
    <dbReference type="NCBI Taxonomy" id="2950436"/>
    <lineage>
        <taxon>Bacteria</taxon>
        <taxon>Pseudomonadati</taxon>
        <taxon>Pseudomonadota</taxon>
        <taxon>Gammaproteobacteria</taxon>
        <taxon>Cellvibrionales</taxon>
        <taxon>Spongiibacteraceae</taxon>
        <taxon>Dasania</taxon>
    </lineage>
</organism>
<accession>A0A9J6RKK3</accession>